<dbReference type="PROSITE" id="PS50927">
    <property type="entry name" value="BULB_LECTIN"/>
    <property type="match status" value="5"/>
</dbReference>
<comment type="similarity">
    <text evidence="1 4">Belongs to the glycosyl hydrolase 17 family.</text>
</comment>
<evidence type="ECO:0000256" key="1">
    <source>
        <dbReference type="ARBA" id="ARBA00008773"/>
    </source>
</evidence>
<dbReference type="GO" id="GO:0005975">
    <property type="term" value="P:carbohydrate metabolic process"/>
    <property type="evidence" value="ECO:0007669"/>
    <property type="project" value="InterPro"/>
</dbReference>
<dbReference type="InterPro" id="IPR017853">
    <property type="entry name" value="GH"/>
</dbReference>
<dbReference type="PANTHER" id="PTHR32227">
    <property type="entry name" value="GLUCAN ENDO-1,3-BETA-GLUCOSIDASE BG1-RELATED-RELATED"/>
    <property type="match status" value="1"/>
</dbReference>
<organism evidence="7 8">
    <name type="scientific">Marchantia polymorpha</name>
    <name type="common">Common liverwort</name>
    <name type="synonym">Marchantia aquatica</name>
    <dbReference type="NCBI Taxonomy" id="3197"/>
    <lineage>
        <taxon>Eukaryota</taxon>
        <taxon>Viridiplantae</taxon>
        <taxon>Streptophyta</taxon>
        <taxon>Embryophyta</taxon>
        <taxon>Marchantiophyta</taxon>
        <taxon>Marchantiopsida</taxon>
        <taxon>Marchantiidae</taxon>
        <taxon>Marchantiales</taxon>
        <taxon>Marchantiaceae</taxon>
        <taxon>Marchantia</taxon>
    </lineage>
</organism>
<dbReference type="Gene3D" id="3.20.20.80">
    <property type="entry name" value="Glycosidases"/>
    <property type="match status" value="1"/>
</dbReference>
<dbReference type="InterPro" id="IPR044965">
    <property type="entry name" value="Glyco_hydro_17_plant"/>
</dbReference>
<dbReference type="Pfam" id="PF00332">
    <property type="entry name" value="Glyco_hydro_17"/>
    <property type="match status" value="1"/>
</dbReference>
<feature type="domain" description="Bulb-type lectin" evidence="6">
    <location>
        <begin position="661"/>
        <end position="772"/>
    </location>
</feature>
<dbReference type="OrthoDB" id="941679at2759"/>
<feature type="domain" description="Bulb-type lectin" evidence="6">
    <location>
        <begin position="774"/>
        <end position="895"/>
    </location>
</feature>
<feature type="domain" description="Bulb-type lectin" evidence="6">
    <location>
        <begin position="548"/>
        <end position="659"/>
    </location>
</feature>
<dbReference type="SMART" id="SM00108">
    <property type="entry name" value="B_lectin"/>
    <property type="match status" value="5"/>
</dbReference>
<dbReference type="PROSITE" id="PS00587">
    <property type="entry name" value="GLYCOSYL_HYDROL_F17"/>
    <property type="match status" value="1"/>
</dbReference>
<dbReference type="InterPro" id="IPR000490">
    <property type="entry name" value="Glyco_hydro_17"/>
</dbReference>
<evidence type="ECO:0000313" key="7">
    <source>
        <dbReference type="EMBL" id="PTQ27288.1"/>
    </source>
</evidence>
<dbReference type="SUPFAM" id="SSF51445">
    <property type="entry name" value="(Trans)glycosidases"/>
    <property type="match status" value="1"/>
</dbReference>
<proteinExistence type="inferred from homology"/>
<protein>
    <recommendedName>
        <fullName evidence="6">Bulb-type lectin domain-containing protein</fullName>
    </recommendedName>
</protein>
<feature type="domain" description="Bulb-type lectin" evidence="6">
    <location>
        <begin position="435"/>
        <end position="546"/>
    </location>
</feature>
<dbReference type="EMBL" id="KZ772875">
    <property type="protein sequence ID" value="PTQ27288.1"/>
    <property type="molecule type" value="Genomic_DNA"/>
</dbReference>
<dbReference type="InterPro" id="IPR036426">
    <property type="entry name" value="Bulb-type_lectin_dom_sf"/>
</dbReference>
<dbReference type="FunFam" id="3.20.20.80:FF:000010">
    <property type="entry name" value="glucan endo-1,3-beta-glucosidase, basic"/>
    <property type="match status" value="1"/>
</dbReference>
<dbReference type="SUPFAM" id="SSF51110">
    <property type="entry name" value="alpha-D-mannose-specific plant lectins"/>
    <property type="match status" value="5"/>
</dbReference>
<dbReference type="InterPro" id="IPR001480">
    <property type="entry name" value="Bulb-type_lectin_dom"/>
</dbReference>
<reference evidence="8" key="1">
    <citation type="journal article" date="2017" name="Cell">
        <title>Insights into land plant evolution garnered from the Marchantia polymorpha genome.</title>
        <authorList>
            <person name="Bowman J.L."/>
            <person name="Kohchi T."/>
            <person name="Yamato K.T."/>
            <person name="Jenkins J."/>
            <person name="Shu S."/>
            <person name="Ishizaki K."/>
            <person name="Yamaoka S."/>
            <person name="Nishihama R."/>
            <person name="Nakamura Y."/>
            <person name="Berger F."/>
            <person name="Adam C."/>
            <person name="Aki S.S."/>
            <person name="Althoff F."/>
            <person name="Araki T."/>
            <person name="Arteaga-Vazquez M.A."/>
            <person name="Balasubrmanian S."/>
            <person name="Barry K."/>
            <person name="Bauer D."/>
            <person name="Boehm C.R."/>
            <person name="Briginshaw L."/>
            <person name="Caballero-Perez J."/>
            <person name="Catarino B."/>
            <person name="Chen F."/>
            <person name="Chiyoda S."/>
            <person name="Chovatia M."/>
            <person name="Davies K.M."/>
            <person name="Delmans M."/>
            <person name="Demura T."/>
            <person name="Dierschke T."/>
            <person name="Dolan L."/>
            <person name="Dorantes-Acosta A.E."/>
            <person name="Eklund D.M."/>
            <person name="Florent S.N."/>
            <person name="Flores-Sandoval E."/>
            <person name="Fujiyama A."/>
            <person name="Fukuzawa H."/>
            <person name="Galik B."/>
            <person name="Grimanelli D."/>
            <person name="Grimwood J."/>
            <person name="Grossniklaus U."/>
            <person name="Hamada T."/>
            <person name="Haseloff J."/>
            <person name="Hetherington A.J."/>
            <person name="Higo A."/>
            <person name="Hirakawa Y."/>
            <person name="Hundley H.N."/>
            <person name="Ikeda Y."/>
            <person name="Inoue K."/>
            <person name="Inoue S.I."/>
            <person name="Ishida S."/>
            <person name="Jia Q."/>
            <person name="Kakita M."/>
            <person name="Kanazawa T."/>
            <person name="Kawai Y."/>
            <person name="Kawashima T."/>
            <person name="Kennedy M."/>
            <person name="Kinose K."/>
            <person name="Kinoshita T."/>
            <person name="Kohara Y."/>
            <person name="Koide E."/>
            <person name="Komatsu K."/>
            <person name="Kopischke S."/>
            <person name="Kubo M."/>
            <person name="Kyozuka J."/>
            <person name="Lagercrantz U."/>
            <person name="Lin S.S."/>
            <person name="Lindquist E."/>
            <person name="Lipzen A.M."/>
            <person name="Lu C.W."/>
            <person name="De Luna E."/>
            <person name="Martienssen R.A."/>
            <person name="Minamino N."/>
            <person name="Mizutani M."/>
            <person name="Mizutani M."/>
            <person name="Mochizuki N."/>
            <person name="Monte I."/>
            <person name="Mosher R."/>
            <person name="Nagasaki H."/>
            <person name="Nakagami H."/>
            <person name="Naramoto S."/>
            <person name="Nishitani K."/>
            <person name="Ohtani M."/>
            <person name="Okamoto T."/>
            <person name="Okumura M."/>
            <person name="Phillips J."/>
            <person name="Pollak B."/>
            <person name="Reinders A."/>
            <person name="Rovekamp M."/>
            <person name="Sano R."/>
            <person name="Sawa S."/>
            <person name="Schmid M.W."/>
            <person name="Shirakawa M."/>
            <person name="Solano R."/>
            <person name="Spunde A."/>
            <person name="Suetsugu N."/>
            <person name="Sugano S."/>
            <person name="Sugiyama A."/>
            <person name="Sun R."/>
            <person name="Suzuki Y."/>
            <person name="Takenaka M."/>
            <person name="Takezawa D."/>
            <person name="Tomogane H."/>
            <person name="Tsuzuki M."/>
            <person name="Ueda T."/>
            <person name="Umeda M."/>
            <person name="Ward J.M."/>
            <person name="Watanabe Y."/>
            <person name="Yazaki K."/>
            <person name="Yokoyama R."/>
            <person name="Yoshitake Y."/>
            <person name="Yotsui I."/>
            <person name="Zachgo S."/>
            <person name="Schmutz J."/>
        </authorList>
    </citation>
    <scope>NUCLEOTIDE SEQUENCE [LARGE SCALE GENOMIC DNA]</scope>
    <source>
        <strain evidence="8">Tak-1</strain>
    </source>
</reference>
<dbReference type="CDD" id="cd00028">
    <property type="entry name" value="B_lectin"/>
    <property type="match status" value="2"/>
</dbReference>
<keyword evidence="2 5" id="KW-0378">Hydrolase</keyword>
<dbReference type="AlphaFoldDB" id="A0A2R6W099"/>
<dbReference type="GO" id="GO:0004553">
    <property type="term" value="F:hydrolase activity, hydrolyzing O-glycosyl compounds"/>
    <property type="evidence" value="ECO:0007669"/>
    <property type="project" value="InterPro"/>
</dbReference>
<keyword evidence="3 5" id="KW-0326">Glycosidase</keyword>
<accession>A0A2R6W099</accession>
<dbReference type="Gene3D" id="2.90.10.10">
    <property type="entry name" value="Bulb-type lectin domain"/>
    <property type="match status" value="11"/>
</dbReference>
<keyword evidence="8" id="KW-1185">Reference proteome</keyword>
<evidence type="ECO:0000259" key="6">
    <source>
        <dbReference type="PROSITE" id="PS50927"/>
    </source>
</evidence>
<evidence type="ECO:0000256" key="5">
    <source>
        <dbReference type="RuleBase" id="RU004336"/>
    </source>
</evidence>
<evidence type="ECO:0000256" key="4">
    <source>
        <dbReference type="RuleBase" id="RU004335"/>
    </source>
</evidence>
<name>A0A2R6W099_MARPO</name>
<evidence type="ECO:0000256" key="3">
    <source>
        <dbReference type="ARBA" id="ARBA00023295"/>
    </source>
</evidence>
<evidence type="ECO:0000313" key="8">
    <source>
        <dbReference type="Proteomes" id="UP000244005"/>
    </source>
</evidence>
<sequence length="898" mass="97794">MADGWTGICFGEEGSNIPSRTQVVQKFRQLGITRVRLYHTYQSTLQAFSNSGIQLTVGITNADIIKALSSVGSARSWVDRNIVPYGSSNIVAVTVGNEVLTSTANNLKNALLPSMKNLREALNQAGKSGIKVTTAHAFDVVTNTFPPSSGQFADTGRMQPLVNWLASVGSDFICNIYPYSTYMNSNGQITLQFGRLESGSVKDSNNGEIYTNLLAQRLDAVYAALGRLGQGNMRVVVGEIGWPTSGGTATDTDNARIHNQNLVNLARGGTPLKPNWGIQTYIFAMFDENQKAASLQKSWGLYNPRNFQAKYTINFGNSPTLSNRITQGMRLSSGQFVMSKNEVYKFIMQADCNLVLYQNGVTPLWSSHTVCSASDGYLELLSDGNAVVYGGGVARWTSNTLGRNDGAHRIDVQDDGNTVMYNEANQAIWATKTSSGRITQGMRLSSGQFVESKNRVYRFIMQADCNLVLYQTNVGHLWASNTAGCGSDGYMVLQSDGNAVVYAGGVARWASNTWGRNDGAHRIDVQDDGNAVMYNEANQAIWATNTSSGRITQGMRLSSGQFVESKNRAYRFIMQANCNLVLYQTNVGHLWASNTAGCGSDGYMVLQSDGNAVVYAGGVARWASKTWGRNDGAHRIDVQDDGNTVMYNEANKAIWATNTAGSRITQGMRLSSGKFVESRNRVYRFIMQADCNLVLYQTGVGPLWASNTAGRGSDGYMELQSDGNAVVYGGGVALWASNTLGPNDGAHHIDVQDDGNTVMYNKANEAIWATNTSSGRITQGMRLSSGQFVESKNRVYRFIMQADCNLVLYHIGVGPLWASNTACSRRDGHMELQPDGNAVVYVGSVERWGLRSPADARWASNTWGRNDGAHRIDVQDDGNTVMYNEANEAIWATNTAGR</sequence>
<gene>
    <name evidence="7" type="ORF">MARPO_0208s0003</name>
</gene>
<dbReference type="Proteomes" id="UP000244005">
    <property type="component" value="Unassembled WGS sequence"/>
</dbReference>
<feature type="domain" description="Bulb-type lectin" evidence="6">
    <location>
        <begin position="322"/>
        <end position="433"/>
    </location>
</feature>
<evidence type="ECO:0000256" key="2">
    <source>
        <dbReference type="ARBA" id="ARBA00022801"/>
    </source>
</evidence>